<proteinExistence type="predicted"/>
<keyword evidence="2" id="KW-1185">Reference proteome</keyword>
<evidence type="ECO:0000313" key="2">
    <source>
        <dbReference type="Proteomes" id="UP000005237"/>
    </source>
</evidence>
<reference evidence="1" key="2">
    <citation type="submission" date="2022-06" db="UniProtKB">
        <authorList>
            <consortium name="EnsemblMetazoa"/>
        </authorList>
    </citation>
    <scope>IDENTIFICATION</scope>
    <source>
        <strain evidence="1">DF5081</strain>
    </source>
</reference>
<reference evidence="2" key="1">
    <citation type="submission" date="2010-08" db="EMBL/GenBank/DDBJ databases">
        <authorList>
            <consortium name="Caenorhabditis japonica Sequencing Consortium"/>
            <person name="Wilson R.K."/>
        </authorList>
    </citation>
    <scope>NUCLEOTIDE SEQUENCE [LARGE SCALE GENOMIC DNA]</scope>
    <source>
        <strain evidence="2">DF5081</strain>
    </source>
</reference>
<organism evidence="1 2">
    <name type="scientific">Caenorhabditis japonica</name>
    <dbReference type="NCBI Taxonomy" id="281687"/>
    <lineage>
        <taxon>Eukaryota</taxon>
        <taxon>Metazoa</taxon>
        <taxon>Ecdysozoa</taxon>
        <taxon>Nematoda</taxon>
        <taxon>Chromadorea</taxon>
        <taxon>Rhabditida</taxon>
        <taxon>Rhabditina</taxon>
        <taxon>Rhabditomorpha</taxon>
        <taxon>Rhabditoidea</taxon>
        <taxon>Rhabditidae</taxon>
        <taxon>Peloderinae</taxon>
        <taxon>Caenorhabditis</taxon>
    </lineage>
</organism>
<accession>A0A8R1DY66</accession>
<protein>
    <submittedName>
        <fullName evidence="1">Uncharacterized protein</fullName>
    </submittedName>
</protein>
<evidence type="ECO:0000313" key="1">
    <source>
        <dbReference type="EnsemblMetazoa" id="CJA15247b.1"/>
    </source>
</evidence>
<dbReference type="Proteomes" id="UP000005237">
    <property type="component" value="Unassembled WGS sequence"/>
</dbReference>
<name>A0A8R1DY66_CAEJA</name>
<dbReference type="AlphaFoldDB" id="A0A8R1DY66"/>
<dbReference type="EnsemblMetazoa" id="CJA15247b.1">
    <property type="protein sequence ID" value="CJA15247b.1"/>
    <property type="gene ID" value="WBGene00134451"/>
</dbReference>
<sequence>MEMIDKPLRKRKPTDEQEARETLHKFLISKKRGTVENNNKTNSNIRYNRKRSKNHNAALKMGPLQLQLPTMQLNAEEMNFRLQTFQQQAQRDAFARHQAYIQSIYDEDEEPQKLFTLYDIKNDETSKTALDAKRRLRFTNIHSLIVPEEKLFLITCCDHFLALYEDLIDYVVAIGQLRNKQIIVEHYYYKLFMHTLKMFYYTDKGWRFEVDMDEFFSGFLRKYREPIIGKMRDAWNKAKAQREANKKVVEVIDNVTKS</sequence>